<reference evidence="2" key="1">
    <citation type="submission" date="2020-01" db="EMBL/GenBank/DDBJ databases">
        <title>Patterns of diversity and host range of bacteriophage communities associated with bean-nodulatin bacteria.</title>
        <authorList>
            <person name="Vann Cauwenberghe J."/>
            <person name="Santamaria R.I."/>
            <person name="Bustos P."/>
            <person name="Juarez S."/>
            <person name="Gonzalez V."/>
        </authorList>
    </citation>
    <scope>NUCLEOTIDE SEQUENCE</scope>
</reference>
<keyword evidence="3" id="KW-1185">Reference proteome</keyword>
<sequence>MTHEYDEDDHPDQMSLMEIVKQAITDVDRLKHPDLDEFRKRIDPILKAGSLGSTEHERIDSIYYRGEDLVINTTYSVRCCEDREEYKIPIFVLESKDPIRAMKLASAKKRVLKAKFEIDGATRNLEDAKQNYDKLVAELEELEKK</sequence>
<dbReference type="Proteomes" id="UP000605518">
    <property type="component" value="Segment"/>
</dbReference>
<accession>A0A7S5UT50</accession>
<evidence type="ECO:0000256" key="1">
    <source>
        <dbReference type="SAM" id="Coils"/>
    </source>
</evidence>
<name>A0A7S5UT50_9CAUD</name>
<gene>
    <name evidence="2" type="ORF">EVB55_006</name>
</gene>
<keyword evidence="1" id="KW-0175">Coiled coil</keyword>
<organism evidence="2 3">
    <name type="scientific">Rhizobium phage RHph_Y68</name>
    <dbReference type="NCBI Taxonomy" id="2509787"/>
    <lineage>
        <taxon>Viruses</taxon>
        <taxon>Duplodnaviria</taxon>
        <taxon>Heunggongvirae</taxon>
        <taxon>Uroviricota</taxon>
        <taxon>Caudoviricetes</taxon>
        <taxon>Pootjesviridae</taxon>
        <taxon>Staniewskivirinae</taxon>
        <taxon>Trinifflemingvirus</taxon>
        <taxon>Trinifflemingvirus Y68</taxon>
    </lineage>
</organism>
<evidence type="ECO:0000313" key="3">
    <source>
        <dbReference type="Proteomes" id="UP000605518"/>
    </source>
</evidence>
<protein>
    <submittedName>
        <fullName evidence="2">Uncharacterized protein</fullName>
    </submittedName>
</protein>
<proteinExistence type="predicted"/>
<evidence type="ECO:0000313" key="2">
    <source>
        <dbReference type="EMBL" id="QIG67941.1"/>
    </source>
</evidence>
<feature type="coiled-coil region" evidence="1">
    <location>
        <begin position="111"/>
        <end position="145"/>
    </location>
</feature>
<dbReference type="EMBL" id="MN988486">
    <property type="protein sequence ID" value="QIG67941.1"/>
    <property type="molecule type" value="Genomic_DNA"/>
</dbReference>